<gene>
    <name evidence="2" type="ORF">HNQ08_005631</name>
</gene>
<organism evidence="2 3">
    <name type="scientific">Deinococcus humi</name>
    <dbReference type="NCBI Taxonomy" id="662880"/>
    <lineage>
        <taxon>Bacteria</taxon>
        <taxon>Thermotogati</taxon>
        <taxon>Deinococcota</taxon>
        <taxon>Deinococci</taxon>
        <taxon>Deinococcales</taxon>
        <taxon>Deinococcaceae</taxon>
        <taxon>Deinococcus</taxon>
    </lineage>
</organism>
<accession>A0A7W8K2Q5</accession>
<feature type="signal peptide" evidence="1">
    <location>
        <begin position="1"/>
        <end position="19"/>
    </location>
</feature>
<keyword evidence="1" id="KW-0732">Signal</keyword>
<dbReference type="Proteomes" id="UP000552709">
    <property type="component" value="Unassembled WGS sequence"/>
</dbReference>
<sequence length="184" mass="18834">MHKKVLAAACLASALLACGQSSTTPTTITKCVTLATTNTSIVPGQHILLTNIEPATPPTTVSITSPNGAQFTLDVQTETVDGIKQYFVRAPFHPDSPAQGGTLTLKPAGSATGCEGIAIQVAPLPNPEAPQVKGAFGRYVDTLQAAIDAQASTAGLSRNQLQGDAKQLPADIGPLFGVDSVSSR</sequence>
<evidence type="ECO:0008006" key="4">
    <source>
        <dbReference type="Google" id="ProtNLM"/>
    </source>
</evidence>
<comment type="caution">
    <text evidence="2">The sequence shown here is derived from an EMBL/GenBank/DDBJ whole genome shotgun (WGS) entry which is preliminary data.</text>
</comment>
<evidence type="ECO:0000313" key="3">
    <source>
        <dbReference type="Proteomes" id="UP000552709"/>
    </source>
</evidence>
<dbReference type="PROSITE" id="PS51257">
    <property type="entry name" value="PROKAR_LIPOPROTEIN"/>
    <property type="match status" value="1"/>
</dbReference>
<dbReference type="EMBL" id="JACHFL010000057">
    <property type="protein sequence ID" value="MBB5366498.1"/>
    <property type="molecule type" value="Genomic_DNA"/>
</dbReference>
<proteinExistence type="predicted"/>
<name>A0A7W8K2Q5_9DEIO</name>
<evidence type="ECO:0000313" key="2">
    <source>
        <dbReference type="EMBL" id="MBB5366498.1"/>
    </source>
</evidence>
<protein>
    <recommendedName>
        <fullName evidence="4">Lipoprotein</fullName>
    </recommendedName>
</protein>
<dbReference type="AlphaFoldDB" id="A0A7W8K2Q5"/>
<evidence type="ECO:0000256" key="1">
    <source>
        <dbReference type="SAM" id="SignalP"/>
    </source>
</evidence>
<reference evidence="2 3" key="1">
    <citation type="submission" date="2020-08" db="EMBL/GenBank/DDBJ databases">
        <title>Genomic Encyclopedia of Type Strains, Phase IV (KMG-IV): sequencing the most valuable type-strain genomes for metagenomic binning, comparative biology and taxonomic classification.</title>
        <authorList>
            <person name="Goeker M."/>
        </authorList>
    </citation>
    <scope>NUCLEOTIDE SEQUENCE [LARGE SCALE GENOMIC DNA]</scope>
    <source>
        <strain evidence="2 3">DSM 27939</strain>
    </source>
</reference>
<dbReference type="RefSeq" id="WP_184138563.1">
    <property type="nucleotide sequence ID" value="NZ_JACHFL010000057.1"/>
</dbReference>
<feature type="chain" id="PRO_5031414022" description="Lipoprotein" evidence="1">
    <location>
        <begin position="20"/>
        <end position="184"/>
    </location>
</feature>
<keyword evidence="3" id="KW-1185">Reference proteome</keyword>